<evidence type="ECO:0000256" key="1">
    <source>
        <dbReference type="SAM" id="SignalP"/>
    </source>
</evidence>
<feature type="signal peptide" evidence="1">
    <location>
        <begin position="1"/>
        <end position="19"/>
    </location>
</feature>
<name>F3ZT50_9BACE</name>
<dbReference type="AlphaFoldDB" id="F3ZT50"/>
<protein>
    <submittedName>
        <fullName evidence="2">Uncharacterized protein</fullName>
    </submittedName>
</protein>
<accession>F3ZT50</accession>
<keyword evidence="1" id="KW-0732">Signal</keyword>
<gene>
    <name evidence="2" type="ORF">Bcop_0797</name>
</gene>
<keyword evidence="3" id="KW-1185">Reference proteome</keyword>
<reference evidence="2 3" key="1">
    <citation type="journal article" date="2011" name="Stand. Genomic Sci.">
        <title>Non-contiguous finished genome sequence of Bacteroides coprosuis type strain (PC139).</title>
        <authorList>
            <person name="Land M."/>
            <person name="Held B."/>
            <person name="Gronow S."/>
            <person name="Abt B."/>
            <person name="Lucas S."/>
            <person name="Del Rio T.G."/>
            <person name="Nolan M."/>
            <person name="Tice H."/>
            <person name="Cheng J.F."/>
            <person name="Pitluck S."/>
            <person name="Liolios K."/>
            <person name="Pagani I."/>
            <person name="Ivanova N."/>
            <person name="Mavromatis K."/>
            <person name="Mikhailova N."/>
            <person name="Pati A."/>
            <person name="Tapia R."/>
            <person name="Han C."/>
            <person name="Goodwin L."/>
            <person name="Chen A."/>
            <person name="Palaniappan K."/>
            <person name="Hauser L."/>
            <person name="Brambilla E.M."/>
            <person name="Rohde M."/>
            <person name="Goker M."/>
            <person name="Detter J.C."/>
            <person name="Woyke T."/>
            <person name="Bristow J."/>
            <person name="Eisen J.A."/>
            <person name="Markowitz V."/>
            <person name="Hugenholtz P."/>
            <person name="Kyrpides N.C."/>
            <person name="Klenk H.P."/>
            <person name="Lapidus A."/>
        </authorList>
    </citation>
    <scope>NUCLEOTIDE SEQUENCE</scope>
    <source>
        <strain evidence="2 3">DSM 18011</strain>
    </source>
</reference>
<dbReference type="HOGENOM" id="CLU_3004391_0_0_10"/>
<proteinExistence type="predicted"/>
<evidence type="ECO:0000313" key="2">
    <source>
        <dbReference type="EMBL" id="EGJ71012.1"/>
    </source>
</evidence>
<feature type="chain" id="PRO_5003308672" evidence="1">
    <location>
        <begin position="20"/>
        <end position="56"/>
    </location>
</feature>
<sequence length="56" mass="6392">MKKIFYLLTILLLSTNLNAQISVIEKGKPKGRIIINQSEPINQEASNLLNHFLKEI</sequence>
<dbReference type="Proteomes" id="UP000018439">
    <property type="component" value="Chromosome"/>
</dbReference>
<organism evidence="2 3">
    <name type="scientific">Bacteroides coprosuis DSM 18011</name>
    <dbReference type="NCBI Taxonomy" id="679937"/>
    <lineage>
        <taxon>Bacteria</taxon>
        <taxon>Pseudomonadati</taxon>
        <taxon>Bacteroidota</taxon>
        <taxon>Bacteroidia</taxon>
        <taxon>Bacteroidales</taxon>
        <taxon>Bacteroidaceae</taxon>
        <taxon>Bacteroides</taxon>
    </lineage>
</organism>
<evidence type="ECO:0000313" key="3">
    <source>
        <dbReference type="Proteomes" id="UP000018439"/>
    </source>
</evidence>
<dbReference type="EMBL" id="CM001167">
    <property type="protein sequence ID" value="EGJ71012.1"/>
    <property type="molecule type" value="Genomic_DNA"/>
</dbReference>